<dbReference type="HOGENOM" id="CLU_041901_0_0_7"/>
<proteinExistence type="predicted"/>
<dbReference type="EMBL" id="AZJI01000004">
    <property type="protein sequence ID" value="ETD23864.1"/>
    <property type="molecule type" value="Genomic_DNA"/>
</dbReference>
<dbReference type="PATRIC" id="fig|1357400.3.peg.842"/>
<dbReference type="AlphaFoldDB" id="V8C931"/>
<name>V8C931_9HELI</name>
<dbReference type="OrthoDB" id="1063910at2"/>
<evidence type="ECO:0000259" key="2">
    <source>
        <dbReference type="Pfam" id="PF03787"/>
    </source>
</evidence>
<evidence type="ECO:0000313" key="4">
    <source>
        <dbReference type="Proteomes" id="UP000018731"/>
    </source>
</evidence>
<feature type="domain" description="CRISPR type III-associated protein" evidence="2">
    <location>
        <begin position="282"/>
        <end position="443"/>
    </location>
</feature>
<dbReference type="STRING" id="1357400.HMPREF2086_00610"/>
<accession>V8C931</accession>
<evidence type="ECO:0000256" key="1">
    <source>
        <dbReference type="ARBA" id="ARBA00023118"/>
    </source>
</evidence>
<keyword evidence="4" id="KW-1185">Reference proteome</keyword>
<dbReference type="RefSeq" id="WP_023927335.1">
    <property type="nucleotide sequence ID" value="NZ_KI669454.1"/>
</dbReference>
<dbReference type="eggNOG" id="COG1337">
    <property type="taxonomic scope" value="Bacteria"/>
</dbReference>
<reference evidence="3 4" key="1">
    <citation type="journal article" date="2014" name="Genome Announc.">
        <title>Draft genome sequences of six enterohepatic helicobacter species isolated from humans and one from rhesus macaques.</title>
        <authorList>
            <person name="Shen Z."/>
            <person name="Sheh A."/>
            <person name="Young S.K."/>
            <person name="Abouelliel A."/>
            <person name="Ward D.V."/>
            <person name="Earl A.M."/>
            <person name="Fox J.G."/>
        </authorList>
    </citation>
    <scope>NUCLEOTIDE SEQUENCE [LARGE SCALE GENOMIC DNA]</scope>
    <source>
        <strain evidence="3 4">MIT 99-5501</strain>
    </source>
</reference>
<keyword evidence="1" id="KW-0051">Antiviral defense</keyword>
<feature type="domain" description="CRISPR type III-associated protein" evidence="2">
    <location>
        <begin position="9"/>
        <end position="188"/>
    </location>
</feature>
<dbReference type="InterPro" id="IPR005537">
    <property type="entry name" value="RAMP_III_fam"/>
</dbReference>
<dbReference type="PANTHER" id="PTHR35579:SF3">
    <property type="entry name" value="CRISPR SYSTEM CMS ENDORIBONUCLEASE CSM3"/>
    <property type="match status" value="1"/>
</dbReference>
<comment type="caution">
    <text evidence="3">The sequence shown here is derived from an EMBL/GenBank/DDBJ whole genome shotgun (WGS) entry which is preliminary data.</text>
</comment>
<sequence>MRILAHIIFEADSALRFGCGDFDMLYDSPIQRDFNGLPLILGTSICGVIRANAKEIFSQSEIENLFGFSKGREDSSSKIIFSNALLLDEKMQVNESLIPFSALKKSKFLSYFLHLPQRQHNAIGAQGVCKDGAKFDEEIIYKGTRFKCAMEMKCENERDKEDFFKVLSLFYSPYIRFGAGSTKGFGVIKTLEIRYEILQNPFSKSSSLNQSLSQIFTPQDFTPKSHFTHYALTLTPENVFLFGSGFGDLFDSGFGDEYADSIAVSEKVVDYANGTLSEAKLLIPASSIKGTISQRTKFYINQHLRNFIDSAESTSDSNDTKSAQIHATLFGSANSQTNQPTKGRILVRDMYLDYDEKRNSQIFVHNSIDRFSASVIDGALFQEKATFAPTPNLCIDIFVATTNSHNPQDFATATNAFEKALVDICNGALPLGAMSSKGHGFFSGDLHKNGEKIHKNGAKL</sequence>
<organism evidence="3 4">
    <name type="scientific">Helicobacter macacae MIT 99-5501</name>
    <dbReference type="NCBI Taxonomy" id="1357400"/>
    <lineage>
        <taxon>Bacteria</taxon>
        <taxon>Pseudomonadati</taxon>
        <taxon>Campylobacterota</taxon>
        <taxon>Epsilonproteobacteria</taxon>
        <taxon>Campylobacterales</taxon>
        <taxon>Helicobacteraceae</taxon>
        <taxon>Helicobacter</taxon>
    </lineage>
</organism>
<dbReference type="Pfam" id="PF03787">
    <property type="entry name" value="RAMPs"/>
    <property type="match status" value="2"/>
</dbReference>
<evidence type="ECO:0000313" key="3">
    <source>
        <dbReference type="EMBL" id="ETD23864.1"/>
    </source>
</evidence>
<dbReference type="PANTHER" id="PTHR35579">
    <property type="entry name" value="CRISPR SYSTEM CMS ENDORIBONUCLEASE CSM3"/>
    <property type="match status" value="1"/>
</dbReference>
<dbReference type="InterPro" id="IPR052216">
    <property type="entry name" value="CRISPR_Csm3_endoribonuclease"/>
</dbReference>
<dbReference type="GO" id="GO:0051607">
    <property type="term" value="P:defense response to virus"/>
    <property type="evidence" value="ECO:0007669"/>
    <property type="project" value="UniProtKB-KW"/>
</dbReference>
<gene>
    <name evidence="3" type="ORF">HMPREF2086_00610</name>
</gene>
<dbReference type="Proteomes" id="UP000018731">
    <property type="component" value="Unassembled WGS sequence"/>
</dbReference>
<protein>
    <recommendedName>
        <fullName evidence="2">CRISPR type III-associated protein domain-containing protein</fullName>
    </recommendedName>
</protein>